<dbReference type="HOGENOM" id="CLU_033061_2_0_9"/>
<dbReference type="PANTHER" id="PTHR37422:SF13">
    <property type="entry name" value="LIPOPOLYSACCHARIDE BIOSYNTHESIS PROTEIN PA4999-RELATED"/>
    <property type="match status" value="1"/>
</dbReference>
<accession>K9D518</accession>
<feature type="transmembrane region" description="Helical" evidence="6">
    <location>
        <begin position="186"/>
        <end position="205"/>
    </location>
</feature>
<sequence length="425" mass="48128">MNYFKSKTTESYAIFFVGAAIFMQRISMGAGNVLYGFAILFFLISLYIQYKKHTLKDNFVVKKVLQYWKILGIAILLILPSVFISAHLGKSFKTMLEIWLYRALPLFIIPLCTKNKKSMYWLLGAVFISLNLDSLLTFFQHIYLKNPRPSGFSNNPLNLAAILAMTIPVQVIIMAETVFPMGLRKLAIVSIFTNILGLFGGQSRGSWLLLAFTPFFSFKYWLKNKYFPIACLIIAAIIGGFIVSSPSMQNRIISTTNMTTDRSNADRLVVWESASMMIHDYPLLGVGPGEFTEIYKAHYELPENTQHMVHTHNNFIQVTTESGVLGLLAFLILFGFIEIRALRDTFKGNPYAYMRLAATTFYLLFGLIDYTFDASAIMKLYWFYIAISLSLEALAENDTSVKSNETTENIQAKSVETDNTSSEKA</sequence>
<feature type="transmembrane region" description="Helical" evidence="6">
    <location>
        <begin position="225"/>
        <end position="243"/>
    </location>
</feature>
<dbReference type="InterPro" id="IPR007016">
    <property type="entry name" value="O-antigen_ligase-rel_domated"/>
</dbReference>
<feature type="transmembrane region" description="Helical" evidence="6">
    <location>
        <begin position="353"/>
        <end position="372"/>
    </location>
</feature>
<feature type="transmembrane region" description="Helical" evidence="6">
    <location>
        <begin position="323"/>
        <end position="341"/>
    </location>
</feature>
<evidence type="ECO:0000259" key="7">
    <source>
        <dbReference type="Pfam" id="PF04932"/>
    </source>
</evidence>
<organism evidence="8 9">
    <name type="scientific">Veillonella seminalis ACS-216-V-Col6b</name>
    <dbReference type="NCBI Taxonomy" id="883156"/>
    <lineage>
        <taxon>Bacteria</taxon>
        <taxon>Bacillati</taxon>
        <taxon>Bacillota</taxon>
        <taxon>Negativicutes</taxon>
        <taxon>Veillonellales</taxon>
        <taxon>Veillonellaceae</taxon>
        <taxon>Veillonella</taxon>
    </lineage>
</organism>
<dbReference type="EMBL" id="AHAF01000001">
    <property type="protein sequence ID" value="EKU79323.1"/>
    <property type="molecule type" value="Genomic_DNA"/>
</dbReference>
<dbReference type="OrthoDB" id="9806320at2"/>
<evidence type="ECO:0000313" key="8">
    <source>
        <dbReference type="EMBL" id="EKU79323.1"/>
    </source>
</evidence>
<protein>
    <recommendedName>
        <fullName evidence="7">O-antigen ligase-related domain-containing protein</fullName>
    </recommendedName>
</protein>
<reference evidence="8 9" key="1">
    <citation type="submission" date="2012-09" db="EMBL/GenBank/DDBJ databases">
        <title>The Genome Sequence of Veillonella ratti ACS-216-V-COL6B.</title>
        <authorList>
            <consortium name="The Broad Institute Genome Sequencing Platform"/>
            <person name="Earl A."/>
            <person name="Ward D."/>
            <person name="Feldgarden M."/>
            <person name="Gevers D."/>
            <person name="Saerens B."/>
            <person name="Vaneechoutte M."/>
            <person name="Walker B."/>
            <person name="Young S.K."/>
            <person name="Zeng Q."/>
            <person name="Gargeya S."/>
            <person name="Fitzgerald M."/>
            <person name="Haas B."/>
            <person name="Abouelleil A."/>
            <person name="Alvarado L."/>
            <person name="Arachchi H.M."/>
            <person name="Berlin A."/>
            <person name="Chapman S.B."/>
            <person name="Goldberg J."/>
            <person name="Griggs A."/>
            <person name="Gujja S."/>
            <person name="Hansen M."/>
            <person name="Howarth C."/>
            <person name="Imamovic A."/>
            <person name="Larimer J."/>
            <person name="McCowen C."/>
            <person name="Montmayeur A."/>
            <person name="Murphy C."/>
            <person name="Neiman D."/>
            <person name="Pearson M."/>
            <person name="Priest M."/>
            <person name="Roberts A."/>
            <person name="Saif S."/>
            <person name="Shea T."/>
            <person name="Sisk P."/>
            <person name="Sykes S."/>
            <person name="Wortman J."/>
            <person name="Nusbaum C."/>
            <person name="Birren B."/>
        </authorList>
    </citation>
    <scope>NUCLEOTIDE SEQUENCE [LARGE SCALE GENOMIC DNA]</scope>
    <source>
        <strain evidence="8 9">ACS-216-V-Col6b</strain>
    </source>
</reference>
<dbReference type="STRING" id="883156.HMPREF9282_00131"/>
<dbReference type="PATRIC" id="fig|883156.3.peg.133"/>
<name>K9D518_9FIRM</name>
<keyword evidence="4 6" id="KW-0472">Membrane</keyword>
<comment type="subcellular location">
    <subcellularLocation>
        <location evidence="1">Membrane</location>
        <topology evidence="1">Multi-pass membrane protein</topology>
    </subcellularLocation>
</comment>
<keyword evidence="9" id="KW-1185">Reference proteome</keyword>
<dbReference type="eggNOG" id="COG3307">
    <property type="taxonomic scope" value="Bacteria"/>
</dbReference>
<evidence type="ECO:0000256" key="4">
    <source>
        <dbReference type="ARBA" id="ARBA00023136"/>
    </source>
</evidence>
<evidence type="ECO:0000256" key="6">
    <source>
        <dbReference type="SAM" id="Phobius"/>
    </source>
</evidence>
<dbReference type="GO" id="GO:0016020">
    <property type="term" value="C:membrane"/>
    <property type="evidence" value="ECO:0007669"/>
    <property type="project" value="UniProtKB-SubCell"/>
</dbReference>
<dbReference type="RefSeq" id="WP_006555031.1">
    <property type="nucleotide sequence ID" value="NZ_JH992936.1"/>
</dbReference>
<keyword evidence="3 6" id="KW-1133">Transmembrane helix</keyword>
<dbReference type="Pfam" id="PF04932">
    <property type="entry name" value="Wzy_C"/>
    <property type="match status" value="1"/>
</dbReference>
<gene>
    <name evidence="8" type="ORF">HMPREF9282_00131</name>
</gene>
<evidence type="ECO:0000313" key="9">
    <source>
        <dbReference type="Proteomes" id="UP000009891"/>
    </source>
</evidence>
<feature type="transmembrane region" description="Helical" evidence="6">
    <location>
        <begin position="159"/>
        <end position="179"/>
    </location>
</feature>
<dbReference type="InterPro" id="IPR051533">
    <property type="entry name" value="WaaL-like"/>
</dbReference>
<keyword evidence="2 6" id="KW-0812">Transmembrane</keyword>
<comment type="caution">
    <text evidence="8">The sequence shown here is derived from an EMBL/GenBank/DDBJ whole genome shotgun (WGS) entry which is preliminary data.</text>
</comment>
<proteinExistence type="predicted"/>
<dbReference type="PANTHER" id="PTHR37422">
    <property type="entry name" value="TEICHURONIC ACID BIOSYNTHESIS PROTEIN TUAE"/>
    <property type="match status" value="1"/>
</dbReference>
<feature type="region of interest" description="Disordered" evidence="5">
    <location>
        <begin position="405"/>
        <end position="425"/>
    </location>
</feature>
<dbReference type="AlphaFoldDB" id="K9D518"/>
<feature type="domain" description="O-antigen ligase-related" evidence="7">
    <location>
        <begin position="191"/>
        <end position="331"/>
    </location>
</feature>
<evidence type="ECO:0000256" key="3">
    <source>
        <dbReference type="ARBA" id="ARBA00022989"/>
    </source>
</evidence>
<evidence type="ECO:0000256" key="2">
    <source>
        <dbReference type="ARBA" id="ARBA00022692"/>
    </source>
</evidence>
<evidence type="ECO:0000256" key="1">
    <source>
        <dbReference type="ARBA" id="ARBA00004141"/>
    </source>
</evidence>
<evidence type="ECO:0000256" key="5">
    <source>
        <dbReference type="SAM" id="MobiDB-lite"/>
    </source>
</evidence>
<feature type="transmembrane region" description="Helical" evidence="6">
    <location>
        <begin position="70"/>
        <end position="88"/>
    </location>
</feature>
<feature type="transmembrane region" description="Helical" evidence="6">
    <location>
        <begin position="119"/>
        <end position="139"/>
    </location>
</feature>
<dbReference type="Proteomes" id="UP000009891">
    <property type="component" value="Unassembled WGS sequence"/>
</dbReference>
<feature type="transmembrane region" description="Helical" evidence="6">
    <location>
        <begin position="33"/>
        <end position="50"/>
    </location>
</feature>